<proteinExistence type="predicted"/>
<evidence type="ECO:0000313" key="1">
    <source>
        <dbReference type="EMBL" id="JAD19947.1"/>
    </source>
</evidence>
<organism evidence="1">
    <name type="scientific">Arundo donax</name>
    <name type="common">Giant reed</name>
    <name type="synonym">Donax arundinaceus</name>
    <dbReference type="NCBI Taxonomy" id="35708"/>
    <lineage>
        <taxon>Eukaryota</taxon>
        <taxon>Viridiplantae</taxon>
        <taxon>Streptophyta</taxon>
        <taxon>Embryophyta</taxon>
        <taxon>Tracheophyta</taxon>
        <taxon>Spermatophyta</taxon>
        <taxon>Magnoliopsida</taxon>
        <taxon>Liliopsida</taxon>
        <taxon>Poales</taxon>
        <taxon>Poaceae</taxon>
        <taxon>PACMAD clade</taxon>
        <taxon>Arundinoideae</taxon>
        <taxon>Arundineae</taxon>
        <taxon>Arundo</taxon>
    </lineage>
</organism>
<reference evidence="1" key="1">
    <citation type="submission" date="2014-09" db="EMBL/GenBank/DDBJ databases">
        <authorList>
            <person name="Magalhaes I.L.F."/>
            <person name="Oliveira U."/>
            <person name="Santos F.R."/>
            <person name="Vidigal T.H.D.A."/>
            <person name="Brescovit A.D."/>
            <person name="Santos A.J."/>
        </authorList>
    </citation>
    <scope>NUCLEOTIDE SEQUENCE</scope>
    <source>
        <tissue evidence="1">Shoot tissue taken approximately 20 cm above the soil surface</tissue>
    </source>
</reference>
<sequence length="19" mass="2249">MTNQIEQLHVLTHCSNRHS</sequence>
<accession>A0A0A8Y887</accession>
<protein>
    <submittedName>
        <fullName evidence="1">Uncharacterized protein</fullName>
    </submittedName>
</protein>
<dbReference type="AlphaFoldDB" id="A0A0A8Y887"/>
<dbReference type="EMBL" id="GBRH01277948">
    <property type="protein sequence ID" value="JAD19947.1"/>
    <property type="molecule type" value="Transcribed_RNA"/>
</dbReference>
<name>A0A0A8Y887_ARUDO</name>
<reference evidence="1" key="2">
    <citation type="journal article" date="2015" name="Data Brief">
        <title>Shoot transcriptome of the giant reed, Arundo donax.</title>
        <authorList>
            <person name="Barrero R.A."/>
            <person name="Guerrero F.D."/>
            <person name="Moolhuijzen P."/>
            <person name="Goolsby J.A."/>
            <person name="Tidwell J."/>
            <person name="Bellgard S.E."/>
            <person name="Bellgard M.I."/>
        </authorList>
    </citation>
    <scope>NUCLEOTIDE SEQUENCE</scope>
    <source>
        <tissue evidence="1">Shoot tissue taken approximately 20 cm above the soil surface</tissue>
    </source>
</reference>